<name>A0A1I1M550_9FLAO</name>
<feature type="chain" id="PRO_5011744214" evidence="1">
    <location>
        <begin position="22"/>
        <end position="528"/>
    </location>
</feature>
<dbReference type="Proteomes" id="UP000199438">
    <property type="component" value="Unassembled WGS sequence"/>
</dbReference>
<dbReference type="AlphaFoldDB" id="A0A1I1M550"/>
<reference evidence="3" key="1">
    <citation type="submission" date="2016-10" db="EMBL/GenBank/DDBJ databases">
        <authorList>
            <person name="Varghese N."/>
            <person name="Submissions S."/>
        </authorList>
    </citation>
    <scope>NUCLEOTIDE SEQUENCE [LARGE SCALE GENOMIC DNA]</scope>
    <source>
        <strain evidence="3">DSM 24499</strain>
    </source>
</reference>
<feature type="signal peptide" evidence="1">
    <location>
        <begin position="1"/>
        <end position="21"/>
    </location>
</feature>
<accession>A0A1I1M550</accession>
<organism evidence="2 3">
    <name type="scientific">Zunongwangia mangrovi</name>
    <dbReference type="NCBI Taxonomy" id="1334022"/>
    <lineage>
        <taxon>Bacteria</taxon>
        <taxon>Pseudomonadati</taxon>
        <taxon>Bacteroidota</taxon>
        <taxon>Flavobacteriia</taxon>
        <taxon>Flavobacteriales</taxon>
        <taxon>Flavobacteriaceae</taxon>
        <taxon>Zunongwangia</taxon>
    </lineage>
</organism>
<sequence length="528" mass="59361">MKKIIYILLLLTLVIPTSCEKMPNEVVDDFNLGINSDFLEYTLVVEFIDAANPQNPPQDIELQILDNENNGLLDSEGEVEFSVDAGIASFILNPNSKPNGPEDVKSFNLYAEAPGFLPVNFQVDFTENSKDQNLTISMVNTETPPSGVGSSIENLNLSNGTLNNSATIEIPVSDEKITGAAIKLEPGTIFYDANGNQIFGESLNINFTHFDASGDASLSAFPGGFTPESVIGENGEEENIYFVTAGFASIDMDIDGINVKEFSKPIKVTMEVDSNGFNLDTDADIKIGDQIPVWSYEVESGTWVYEKTGTVVSNNAKMEVSFETDHLTWYNLDFYSYTCYRSNAITVNAPGSSMGSYFYTELVYAYNNQPVGYYARKRMYLYDGAQINYLRVPNNIPMKVRIFNGSNWYNKGNLITETEPFIICTESTTINLPSSAFPQLVSAEVTIECPYSNFKFKPSYWFYYREKGARWWNYGYMHSGKFQTYRMKTATTYEFRTYFGGWVTTEYTLTNNENFIDIISDEICNFAL</sequence>
<evidence type="ECO:0000256" key="1">
    <source>
        <dbReference type="SAM" id="SignalP"/>
    </source>
</evidence>
<keyword evidence="3" id="KW-1185">Reference proteome</keyword>
<evidence type="ECO:0000313" key="2">
    <source>
        <dbReference type="EMBL" id="SFC80521.1"/>
    </source>
</evidence>
<evidence type="ECO:0000313" key="3">
    <source>
        <dbReference type="Proteomes" id="UP000199438"/>
    </source>
</evidence>
<keyword evidence="1" id="KW-0732">Signal</keyword>
<dbReference type="OrthoDB" id="973569at2"/>
<dbReference type="EMBL" id="FOKV01000009">
    <property type="protein sequence ID" value="SFC80521.1"/>
    <property type="molecule type" value="Genomic_DNA"/>
</dbReference>
<proteinExistence type="predicted"/>
<dbReference type="RefSeq" id="WP_139219261.1">
    <property type="nucleotide sequence ID" value="NZ_FOKV01000009.1"/>
</dbReference>
<dbReference type="STRING" id="1334022.SAMN04487907_10951"/>
<gene>
    <name evidence="2" type="ORF">SAMN04487907_10951</name>
</gene>
<protein>
    <submittedName>
        <fullName evidence="2">Uncharacterized protein family UPF0560</fullName>
    </submittedName>
</protein>